<accession>A0A8W7NZU7</accession>
<proteinExistence type="predicted"/>
<sequence length="132" mass="14762">MAEETNVSNARYVAKTMLARISLAQFRKLMAKKMHLCQHTSMITIIMDGCTALRCDRYRPELTEGTEGKLAPGDRAKERVPEQYPGERGARALAVRRTDDYRTGKIFSGRKCATGEGLRRVPPHHTVAADTV</sequence>
<feature type="compositionally biased region" description="Basic and acidic residues" evidence="1">
    <location>
        <begin position="72"/>
        <end position="81"/>
    </location>
</feature>
<protein>
    <submittedName>
        <fullName evidence="2">Uncharacterized protein</fullName>
    </submittedName>
</protein>
<feature type="region of interest" description="Disordered" evidence="1">
    <location>
        <begin position="63"/>
        <end position="87"/>
    </location>
</feature>
<reference evidence="2" key="1">
    <citation type="submission" date="2022-08" db="UniProtKB">
        <authorList>
            <consortium name="EnsemblMetazoa"/>
        </authorList>
    </citation>
    <scope>IDENTIFICATION</scope>
</reference>
<dbReference type="EnsemblMetazoa" id="ACOM022875-RA">
    <property type="protein sequence ID" value="ACOM022875-PA.1"/>
    <property type="gene ID" value="ACOM022875"/>
</dbReference>
<name>A0A8W7NZU7_ANOCL</name>
<evidence type="ECO:0000313" key="2">
    <source>
        <dbReference type="EnsemblMetazoa" id="ACOM022875-PA.1"/>
    </source>
</evidence>
<evidence type="ECO:0000256" key="1">
    <source>
        <dbReference type="SAM" id="MobiDB-lite"/>
    </source>
</evidence>
<dbReference type="Proteomes" id="UP000075882">
    <property type="component" value="Unassembled WGS sequence"/>
</dbReference>
<dbReference type="AlphaFoldDB" id="A0A8W7NZU7"/>
<organism evidence="2">
    <name type="scientific">Anopheles coluzzii</name>
    <name type="common">African malaria mosquito</name>
    <dbReference type="NCBI Taxonomy" id="1518534"/>
    <lineage>
        <taxon>Eukaryota</taxon>
        <taxon>Metazoa</taxon>
        <taxon>Ecdysozoa</taxon>
        <taxon>Arthropoda</taxon>
        <taxon>Hexapoda</taxon>
        <taxon>Insecta</taxon>
        <taxon>Pterygota</taxon>
        <taxon>Neoptera</taxon>
        <taxon>Endopterygota</taxon>
        <taxon>Diptera</taxon>
        <taxon>Nematocera</taxon>
        <taxon>Culicoidea</taxon>
        <taxon>Culicidae</taxon>
        <taxon>Anophelinae</taxon>
        <taxon>Anopheles</taxon>
    </lineage>
</organism>